<reference evidence="2" key="1">
    <citation type="submission" date="2018-04" db="EMBL/GenBank/DDBJ databases">
        <title>Whole genome sequencing of Hypsizygus marmoreus.</title>
        <authorList>
            <person name="Choi I.-G."/>
            <person name="Min B."/>
            <person name="Kim J.-G."/>
            <person name="Kim S."/>
            <person name="Oh Y.-L."/>
            <person name="Kong W.-S."/>
            <person name="Park H."/>
            <person name="Jeong J."/>
            <person name="Song E.-S."/>
        </authorList>
    </citation>
    <scope>NUCLEOTIDE SEQUENCE [LARGE SCALE GENOMIC DNA]</scope>
    <source>
        <strain evidence="2">51987-8</strain>
    </source>
</reference>
<dbReference type="STRING" id="39966.A0A369JDE3"/>
<organism evidence="2 3">
    <name type="scientific">Hypsizygus marmoreus</name>
    <name type="common">White beech mushroom</name>
    <name type="synonym">Agaricus marmoreus</name>
    <dbReference type="NCBI Taxonomy" id="39966"/>
    <lineage>
        <taxon>Eukaryota</taxon>
        <taxon>Fungi</taxon>
        <taxon>Dikarya</taxon>
        <taxon>Basidiomycota</taxon>
        <taxon>Agaricomycotina</taxon>
        <taxon>Agaricomycetes</taxon>
        <taxon>Agaricomycetidae</taxon>
        <taxon>Agaricales</taxon>
        <taxon>Tricholomatineae</taxon>
        <taxon>Lyophyllaceae</taxon>
        <taxon>Hypsizygus</taxon>
    </lineage>
</organism>
<accession>A0A369JDE3</accession>
<name>A0A369JDE3_HYPMA</name>
<keyword evidence="3" id="KW-1185">Reference proteome</keyword>
<proteinExistence type="predicted"/>
<evidence type="ECO:0000313" key="3">
    <source>
        <dbReference type="Proteomes" id="UP000076154"/>
    </source>
</evidence>
<gene>
    <name evidence="2" type="ORF">Hypma_013499</name>
</gene>
<feature type="region of interest" description="Disordered" evidence="1">
    <location>
        <begin position="129"/>
        <end position="158"/>
    </location>
</feature>
<dbReference type="PANTHER" id="PTHR46579:SF1">
    <property type="entry name" value="F5_8 TYPE C DOMAIN-CONTAINING PROTEIN"/>
    <property type="match status" value="1"/>
</dbReference>
<feature type="region of interest" description="Disordered" evidence="1">
    <location>
        <begin position="54"/>
        <end position="96"/>
    </location>
</feature>
<sequence length="1062" mass="120303">MPGSSYWQELVQCRCSKCCNTLPQGYRYQSRTTKARHAKKDEELKISETRLLFEVYESINEEPPPSEEPPSEEPPSEEPPSEEPPSEGPPTPQTIADVDALDSEDYLGPHLMSDPGLDFGLDFGGLTLDVDSDRESSPGDDNSQLPEDNWEPSDDLGINEAQDPLVAVTSDDDNEGMDEVTILAPAFREMPPIRLLYLQTIIGNVFGSRTVVESNNQLLDGLDLISLCNSLPDGSMYPKPARTFVTAKRRLGLNADEYIIKSPICTRCFKYYSIQDIKNATSPKCTVRRCKGVFYRQKRTADDLEEDCGSVSKRYPAKIHCYSPIEKTIQRFLLRPDFVQNLRDTSKDIDRLPPTEHTIMHDIHDGDRWNTMEVGLQRVILDDGTVRDVEVHPGSRKPLVTCDVGLNISLNMDWFGITDKRPHSAGAIYACFNNLHRSVRFLPHNVYLAMTIPGPTEPSLEQLNHILAPLQEGLKQLYAGVMMQMYGRRLPAQVYTMATMETSDIPASRKFTGAAAHSHKAHTCNYCFISHEELNLPSGYDIERFQMRDDFEQLKHAFECGNARTKKDRQKIFDDHGSRHSEMNWLPGWLPITSAPVDFMHNIYGIVHDHWSETIVNGYLFDAPRWQAYEDTINATIWPSGIGRLPDNLGSNHSLQKNDQWCRLANVQPTLLWLAWRNKTNDKICAIAPDVPAQSTSPPKFQRKTDEIYILSLYLSVVERILAAKEVTLYDVGRAQRYLKLFCQGALRLGIHLKPNHHLAMHYYIIFKRFGPAYAWWLFAFERFNGDLEKVNLNGHAGGEMEQTLIRDWILKQRVRELITALPADATPQERRLLERLSTSQGIKRGTLETHLAEFQSADYRILKPRSAKNLTNLRALPNPAIYGLLLDYARVLWPDLTISDDFSVVQGAVPFLGFGSARSCPFIYKDGNRYGCATAVRTQEDRFACANLNGSCLPCQLVYHFEITVDGRSPAFCSIIRRSVADEHIPALPMDLYAHDLGVYTVYANMFHPLEVIPSLDLVSPVAVVPVTSHSQPGRPLWIFHSFDRSGVALEEAWLRELEDS</sequence>
<dbReference type="AlphaFoldDB" id="A0A369JDE3"/>
<dbReference type="OrthoDB" id="3248986at2759"/>
<dbReference type="Proteomes" id="UP000076154">
    <property type="component" value="Unassembled WGS sequence"/>
</dbReference>
<dbReference type="EMBL" id="LUEZ02000080">
    <property type="protein sequence ID" value="RDB19230.1"/>
    <property type="molecule type" value="Genomic_DNA"/>
</dbReference>
<feature type="compositionally biased region" description="Acidic residues" evidence="1">
    <location>
        <begin position="69"/>
        <end position="85"/>
    </location>
</feature>
<evidence type="ECO:0000313" key="2">
    <source>
        <dbReference type="EMBL" id="RDB19230.1"/>
    </source>
</evidence>
<evidence type="ECO:0000256" key="1">
    <source>
        <dbReference type="SAM" id="MobiDB-lite"/>
    </source>
</evidence>
<protein>
    <submittedName>
        <fullName evidence="2">Uncharacterized protein</fullName>
    </submittedName>
</protein>
<dbReference type="InParanoid" id="A0A369JDE3"/>
<comment type="caution">
    <text evidence="2">The sequence shown here is derived from an EMBL/GenBank/DDBJ whole genome shotgun (WGS) entry which is preliminary data.</text>
</comment>
<dbReference type="PANTHER" id="PTHR46579">
    <property type="entry name" value="F5/8 TYPE C DOMAIN-CONTAINING PROTEIN-RELATED"/>
    <property type="match status" value="1"/>
</dbReference>